<dbReference type="InterPro" id="IPR058240">
    <property type="entry name" value="rSAM_sf"/>
</dbReference>
<dbReference type="SFLD" id="SFLDG01386">
    <property type="entry name" value="main_SPASM_domain-containing"/>
    <property type="match status" value="1"/>
</dbReference>
<dbReference type="GO" id="GO:0046872">
    <property type="term" value="F:metal ion binding"/>
    <property type="evidence" value="ECO:0007669"/>
    <property type="project" value="UniProtKB-KW"/>
</dbReference>
<evidence type="ECO:0000259" key="5">
    <source>
        <dbReference type="PROSITE" id="PS51918"/>
    </source>
</evidence>
<dbReference type="NCBIfam" id="TIGR04085">
    <property type="entry name" value="rSAM_more_4Fe4S"/>
    <property type="match status" value="1"/>
</dbReference>
<evidence type="ECO:0000313" key="7">
    <source>
        <dbReference type="Proteomes" id="UP000809273"/>
    </source>
</evidence>
<dbReference type="InterPro" id="IPR007197">
    <property type="entry name" value="rSAM"/>
</dbReference>
<feature type="domain" description="Radical SAM core" evidence="5">
    <location>
        <begin position="128"/>
        <end position="346"/>
    </location>
</feature>
<organism evidence="6 7">
    <name type="scientific">Candidatus Zymogenus saltonus</name>
    <dbReference type="NCBI Taxonomy" id="2844893"/>
    <lineage>
        <taxon>Bacteria</taxon>
        <taxon>Deltaproteobacteria</taxon>
        <taxon>Candidatus Zymogenia</taxon>
        <taxon>Candidatus Zymogeniales</taxon>
        <taxon>Candidatus Zymogenaceae</taxon>
        <taxon>Candidatus Zymogenus</taxon>
    </lineage>
</organism>
<keyword evidence="3" id="KW-0408">Iron</keyword>
<dbReference type="PROSITE" id="PS51918">
    <property type="entry name" value="RADICAL_SAM"/>
    <property type="match status" value="1"/>
</dbReference>
<evidence type="ECO:0000313" key="6">
    <source>
        <dbReference type="EMBL" id="MBN1572085.1"/>
    </source>
</evidence>
<dbReference type="GO" id="GO:0003824">
    <property type="term" value="F:catalytic activity"/>
    <property type="evidence" value="ECO:0007669"/>
    <property type="project" value="InterPro"/>
</dbReference>
<dbReference type="PANTHER" id="PTHR11228:SF7">
    <property type="entry name" value="PQQA PEPTIDE CYCLASE"/>
    <property type="match status" value="1"/>
</dbReference>
<protein>
    <submittedName>
        <fullName evidence="6">Radical SAM protein</fullName>
    </submittedName>
</protein>
<dbReference type="GO" id="GO:0051536">
    <property type="term" value="F:iron-sulfur cluster binding"/>
    <property type="evidence" value="ECO:0007669"/>
    <property type="project" value="UniProtKB-KW"/>
</dbReference>
<reference evidence="6" key="1">
    <citation type="journal article" date="2021" name="Environ. Microbiol.">
        <title>Genomic characterization of three novel Desulfobacterota classes expand the metabolic and phylogenetic diversity of the phylum.</title>
        <authorList>
            <person name="Murphy C.L."/>
            <person name="Biggerstaff J."/>
            <person name="Eichhorn A."/>
            <person name="Ewing E."/>
            <person name="Shahan R."/>
            <person name="Soriano D."/>
            <person name="Stewart S."/>
            <person name="VanMol K."/>
            <person name="Walker R."/>
            <person name="Walters P."/>
            <person name="Elshahed M.S."/>
            <person name="Youssef N.H."/>
        </authorList>
    </citation>
    <scope>NUCLEOTIDE SEQUENCE</scope>
    <source>
        <strain evidence="6">Zod_Metabat.24</strain>
    </source>
</reference>
<proteinExistence type="predicted"/>
<comment type="caution">
    <text evidence="6">The sequence shown here is derived from an EMBL/GenBank/DDBJ whole genome shotgun (WGS) entry which is preliminary data.</text>
</comment>
<keyword evidence="1" id="KW-0949">S-adenosyl-L-methionine</keyword>
<gene>
    <name evidence="6" type="ORF">JW984_02695</name>
</gene>
<dbReference type="SFLD" id="SFLDG01067">
    <property type="entry name" value="SPASM/twitch_domain_containing"/>
    <property type="match status" value="1"/>
</dbReference>
<dbReference type="InterPro" id="IPR013785">
    <property type="entry name" value="Aldolase_TIM"/>
</dbReference>
<dbReference type="Pfam" id="PF04055">
    <property type="entry name" value="Radical_SAM"/>
    <property type="match status" value="1"/>
</dbReference>
<dbReference type="CDD" id="cd01335">
    <property type="entry name" value="Radical_SAM"/>
    <property type="match status" value="1"/>
</dbReference>
<evidence type="ECO:0000256" key="3">
    <source>
        <dbReference type="ARBA" id="ARBA00023004"/>
    </source>
</evidence>
<dbReference type="EMBL" id="JAFGIX010000011">
    <property type="protein sequence ID" value="MBN1572085.1"/>
    <property type="molecule type" value="Genomic_DNA"/>
</dbReference>
<dbReference type="InterPro" id="IPR006638">
    <property type="entry name" value="Elp3/MiaA/NifB-like_rSAM"/>
</dbReference>
<keyword evidence="2" id="KW-0479">Metal-binding</keyword>
<sequence length="456" mass="51191">MKIKDFFKNEKPLEAGIYHSRVTGEDGSNYRLHLRIMEWGNSILSINAARILHLNPTATEFAKLIVEGKSEEETVKIVKGRYRGVKKETLREEYGKLKGLIDSMSIMEDVCPITYLDVERIEPFSTPSDAPYRMDLALTYRCNNDCGHCYVDRDKGDGSGELTTDQWKRVMEKLWGLGIFHVAFTGGEATMRDDLPELVGIAEDLGMVAGLLTNGRRLMDKKYIGRLIEEGIDYFQITLESSDKNIHNKMVGVKGNVDAWDETVKGIKNAAKSPIHTITNTTITKHNVKTLGKTVDFIATLGVDAFAMNGIIYSGGAKGGEMAISEDALPEILQEVIDSAERNDLRFIWYTPTQYCKFNPVEMNLGMKQCTAGKFNMCIEPNGDVLPCQSYYEPVGNILKDDWEAIWNHPLLVSIRNREYIMDKCRECEELALCGGGCPLEIKNGEFLCSESMSNP</sequence>
<evidence type="ECO:0000256" key="1">
    <source>
        <dbReference type="ARBA" id="ARBA00022691"/>
    </source>
</evidence>
<dbReference type="SMART" id="SM00729">
    <property type="entry name" value="Elp3"/>
    <property type="match status" value="1"/>
</dbReference>
<dbReference type="InterPro" id="IPR050377">
    <property type="entry name" value="Radical_SAM_PqqE_MftC-like"/>
</dbReference>
<dbReference type="InterPro" id="IPR023885">
    <property type="entry name" value="4Fe4S-binding_SPASM_dom"/>
</dbReference>
<evidence type="ECO:0000256" key="4">
    <source>
        <dbReference type="ARBA" id="ARBA00023014"/>
    </source>
</evidence>
<evidence type="ECO:0000256" key="2">
    <source>
        <dbReference type="ARBA" id="ARBA00022723"/>
    </source>
</evidence>
<dbReference type="SFLD" id="SFLDS00029">
    <property type="entry name" value="Radical_SAM"/>
    <property type="match status" value="1"/>
</dbReference>
<dbReference type="Pfam" id="PF13186">
    <property type="entry name" value="SPASM"/>
    <property type="match status" value="1"/>
</dbReference>
<reference evidence="6" key="2">
    <citation type="submission" date="2021-01" db="EMBL/GenBank/DDBJ databases">
        <authorList>
            <person name="Hahn C.R."/>
            <person name="Youssef N.H."/>
            <person name="Elshahed M."/>
        </authorList>
    </citation>
    <scope>NUCLEOTIDE SEQUENCE</scope>
    <source>
        <strain evidence="6">Zod_Metabat.24</strain>
    </source>
</reference>
<dbReference type="AlphaFoldDB" id="A0A9D8KD72"/>
<accession>A0A9D8KD72</accession>
<dbReference type="GO" id="GO:0006783">
    <property type="term" value="P:heme biosynthetic process"/>
    <property type="evidence" value="ECO:0007669"/>
    <property type="project" value="TreeGrafter"/>
</dbReference>
<dbReference type="SUPFAM" id="SSF102114">
    <property type="entry name" value="Radical SAM enzymes"/>
    <property type="match status" value="1"/>
</dbReference>
<name>A0A9D8KD72_9DELT</name>
<dbReference type="Gene3D" id="3.20.20.70">
    <property type="entry name" value="Aldolase class I"/>
    <property type="match status" value="1"/>
</dbReference>
<dbReference type="Proteomes" id="UP000809273">
    <property type="component" value="Unassembled WGS sequence"/>
</dbReference>
<dbReference type="PANTHER" id="PTHR11228">
    <property type="entry name" value="RADICAL SAM DOMAIN PROTEIN"/>
    <property type="match status" value="1"/>
</dbReference>
<keyword evidence="4" id="KW-0411">Iron-sulfur</keyword>